<dbReference type="GO" id="GO:0000428">
    <property type="term" value="C:DNA-directed RNA polymerase complex"/>
    <property type="evidence" value="ECO:0007669"/>
    <property type="project" value="UniProtKB-KW"/>
</dbReference>
<feature type="non-terminal residue" evidence="6">
    <location>
        <position position="361"/>
    </location>
</feature>
<evidence type="ECO:0008006" key="8">
    <source>
        <dbReference type="Google" id="ProtNLM"/>
    </source>
</evidence>
<dbReference type="GO" id="GO:0006351">
    <property type="term" value="P:DNA-templated transcription"/>
    <property type="evidence" value="ECO:0007669"/>
    <property type="project" value="InterPro"/>
</dbReference>
<dbReference type="InterPro" id="IPR009668">
    <property type="entry name" value="RNA_pol-assoc_fac_A49-like"/>
</dbReference>
<accession>A0A9Q0MXL5</accession>
<reference evidence="6" key="1">
    <citation type="submission" date="2022-07" db="EMBL/GenBank/DDBJ databases">
        <authorList>
            <person name="Trinca V."/>
            <person name="Uliana J.V.C."/>
            <person name="Torres T.T."/>
            <person name="Ward R.J."/>
            <person name="Monesi N."/>
        </authorList>
    </citation>
    <scope>NUCLEOTIDE SEQUENCE</scope>
    <source>
        <strain evidence="6">HSMRA1968</strain>
        <tissue evidence="6">Whole embryos</tissue>
    </source>
</reference>
<organism evidence="6 7">
    <name type="scientific">Pseudolycoriella hygida</name>
    <dbReference type="NCBI Taxonomy" id="35572"/>
    <lineage>
        <taxon>Eukaryota</taxon>
        <taxon>Metazoa</taxon>
        <taxon>Ecdysozoa</taxon>
        <taxon>Arthropoda</taxon>
        <taxon>Hexapoda</taxon>
        <taxon>Insecta</taxon>
        <taxon>Pterygota</taxon>
        <taxon>Neoptera</taxon>
        <taxon>Endopterygota</taxon>
        <taxon>Diptera</taxon>
        <taxon>Nematocera</taxon>
        <taxon>Sciaroidea</taxon>
        <taxon>Sciaridae</taxon>
        <taxon>Pseudolycoriella</taxon>
    </lineage>
</organism>
<dbReference type="PANTHER" id="PTHR14440">
    <property type="entry name" value="DNA-DIRECTED RNA POLYMERASE I SUBUNIT RPA49"/>
    <property type="match status" value="1"/>
</dbReference>
<keyword evidence="5" id="KW-0539">Nucleus</keyword>
<keyword evidence="4" id="KW-0804">Transcription</keyword>
<evidence type="ECO:0000256" key="5">
    <source>
        <dbReference type="ARBA" id="ARBA00023242"/>
    </source>
</evidence>
<evidence type="ECO:0000256" key="3">
    <source>
        <dbReference type="ARBA" id="ARBA00022478"/>
    </source>
</evidence>
<proteinExistence type="inferred from homology"/>
<dbReference type="EMBL" id="WJQU01000003">
    <property type="protein sequence ID" value="KAJ6639892.1"/>
    <property type="molecule type" value="Genomic_DNA"/>
</dbReference>
<protein>
    <recommendedName>
        <fullName evidence="8">DNA-directed RNA polymerase I subunit RPA49</fullName>
    </recommendedName>
</protein>
<name>A0A9Q0MXL5_9DIPT</name>
<keyword evidence="3" id="KW-0240">DNA-directed RNA polymerase</keyword>
<evidence type="ECO:0000256" key="2">
    <source>
        <dbReference type="ARBA" id="ARBA00009430"/>
    </source>
</evidence>
<comment type="subcellular location">
    <subcellularLocation>
        <location evidence="1">Nucleus</location>
        <location evidence="1">Nucleolus</location>
    </subcellularLocation>
</comment>
<dbReference type="AlphaFoldDB" id="A0A9Q0MXL5"/>
<dbReference type="Proteomes" id="UP001151699">
    <property type="component" value="Chromosome X"/>
</dbReference>
<dbReference type="GO" id="GO:0003677">
    <property type="term" value="F:DNA binding"/>
    <property type="evidence" value="ECO:0007669"/>
    <property type="project" value="InterPro"/>
</dbReference>
<keyword evidence="7" id="KW-1185">Reference proteome</keyword>
<dbReference type="Pfam" id="PF06870">
    <property type="entry name" value="RNA_pol_I_A49"/>
    <property type="match status" value="1"/>
</dbReference>
<dbReference type="GO" id="GO:0005730">
    <property type="term" value="C:nucleolus"/>
    <property type="evidence" value="ECO:0007669"/>
    <property type="project" value="UniProtKB-SubCell"/>
</dbReference>
<gene>
    <name evidence="6" type="ORF">Bhyg_12639</name>
</gene>
<dbReference type="OrthoDB" id="277398at2759"/>
<comment type="caution">
    <text evidence="6">The sequence shown here is derived from an EMBL/GenBank/DDBJ whole genome shotgun (WGS) entry which is preliminary data.</text>
</comment>
<sequence>MAKCKIKEVIPLNESGFNSTIAYLECGDILPAVAKTLSCRYAQNTNDGSKMAVVSSRDNVYYGKINEGFASDLQRTFVALRNKTTNKIRLIEVDQCSLRSQHFDSYSSSTGEIVRGNLQEIQKTSLDAFGSKRAKRMWGQKVKNDYNADLVKDQLEATLAEHQNKEPEVEDEFDKRRLLGEMYLESRVPKVNKTATTINEVYELSNLVDESLFNRMDEEALAVLNIEDFSTEFKTPMIVNALKAIKLSKEPDSDANLTKVKVCIYLDALINFLSGVKKKKNMKREEFSFVTTKVEEDIRSKFVSPHDHKLAKSKYIIHKISSYIIVLSYFISDAKEVVMNDIIEALDSPKDEVLKICSSLS</sequence>
<evidence type="ECO:0000256" key="1">
    <source>
        <dbReference type="ARBA" id="ARBA00004604"/>
    </source>
</evidence>
<evidence type="ECO:0000313" key="7">
    <source>
        <dbReference type="Proteomes" id="UP001151699"/>
    </source>
</evidence>
<evidence type="ECO:0000256" key="4">
    <source>
        <dbReference type="ARBA" id="ARBA00023163"/>
    </source>
</evidence>
<evidence type="ECO:0000313" key="6">
    <source>
        <dbReference type="EMBL" id="KAJ6639892.1"/>
    </source>
</evidence>
<comment type="similarity">
    <text evidence="2">Belongs to the eukaryotic RPA49/POLR1E RNA polymerase subunit family.</text>
</comment>